<keyword evidence="14" id="KW-1185">Reference proteome</keyword>
<feature type="transmembrane region" description="Helical" evidence="11">
    <location>
        <begin position="176"/>
        <end position="194"/>
    </location>
</feature>
<dbReference type="InterPro" id="IPR050083">
    <property type="entry name" value="HtpX_protease"/>
</dbReference>
<keyword evidence="2" id="KW-1003">Cell membrane</keyword>
<evidence type="ECO:0000256" key="5">
    <source>
        <dbReference type="ARBA" id="ARBA00022723"/>
    </source>
</evidence>
<sequence>MNFFEHQERARRQSRRMLWLFALAMVAIVAVIDLAVLLAIGFEARRVGWQVLLFVSMMVVLVIQLGSLYRVATLRAGGKAVALGLGAVPVPASSDNLAYRRLRNVVEEIAIASGLPVPEIFVLEDEAGINAFAAGYAPTDAAITVTRGALDKLTRSELQGVIGHEFSHVLNGDMRLNIRLMGIVFGLIVISTVGRRITSGRGGGSAALLGFALFAAGYLGVVLARMIKASISRQREFLADASAVQFTRQTDGIAGALKKIGALAEGSRFVGRDAEEVAHMLFGDGVGYSALFATHPPLAERIRRLDPAFGESELKKIAAAWSRPIRVGGGDLERADVSIAGFAPADGVASVPRERGAALPDARSQVELTPQAVARQVGNPDDDDRAIARTLRTTIPEPLREAARQPERAVPLVLALLLNAEPDVRERQLALVASRYDAGTREIVRAFGATLTDLHPMQRLPLAALAFPTLRRRPRPQLDVFVDVLRRLIDADSRVTLQEYCLARLVDLQVFAALNPAARPVIGRIKLGDAAAELRDLLAVLAAHGHEDAAAARRAYAAGLHEVLPNAVIAYAPPAQWAAALDRALPRLDRLDPAGKELVVRALTRAIGTDGKVSVAEAELLRTVCAALRCPLPPLLQSSG</sequence>
<dbReference type="Gene3D" id="3.30.2010.10">
    <property type="entry name" value="Metalloproteases ('zincins'), catalytic domain"/>
    <property type="match status" value="1"/>
</dbReference>
<dbReference type="PANTHER" id="PTHR43221:SF2">
    <property type="entry name" value="PROTEASE HTPX HOMOLOG"/>
    <property type="match status" value="1"/>
</dbReference>
<evidence type="ECO:0000256" key="3">
    <source>
        <dbReference type="ARBA" id="ARBA00022670"/>
    </source>
</evidence>
<feature type="transmembrane region" description="Helical" evidence="11">
    <location>
        <begin position="206"/>
        <end position="227"/>
    </location>
</feature>
<keyword evidence="6" id="KW-0378">Hydrolase</keyword>
<comment type="cofactor">
    <cofactor evidence="1">
        <name>Zn(2+)</name>
        <dbReference type="ChEBI" id="CHEBI:29105"/>
    </cofactor>
</comment>
<dbReference type="SUPFAM" id="SSF158682">
    <property type="entry name" value="TerB-like"/>
    <property type="match status" value="1"/>
</dbReference>
<evidence type="ECO:0000256" key="1">
    <source>
        <dbReference type="ARBA" id="ARBA00001947"/>
    </source>
</evidence>
<evidence type="ECO:0000256" key="11">
    <source>
        <dbReference type="SAM" id="Phobius"/>
    </source>
</evidence>
<keyword evidence="10 11" id="KW-0472">Membrane</keyword>
<proteinExistence type="predicted"/>
<evidence type="ECO:0000256" key="4">
    <source>
        <dbReference type="ARBA" id="ARBA00022692"/>
    </source>
</evidence>
<protein>
    <submittedName>
        <fullName evidence="13">M48 family metallopeptidase</fullName>
    </submittedName>
</protein>
<feature type="domain" description="Peptidase M48" evidence="12">
    <location>
        <begin position="100"/>
        <end position="306"/>
    </location>
</feature>
<organism evidence="13 14">
    <name type="scientific">Dokdonella ginsengisoli</name>
    <dbReference type="NCBI Taxonomy" id="363846"/>
    <lineage>
        <taxon>Bacteria</taxon>
        <taxon>Pseudomonadati</taxon>
        <taxon>Pseudomonadota</taxon>
        <taxon>Gammaproteobacteria</taxon>
        <taxon>Lysobacterales</taxon>
        <taxon>Rhodanobacteraceae</taxon>
        <taxon>Dokdonella</taxon>
    </lineage>
</organism>
<dbReference type="Proteomes" id="UP001595886">
    <property type="component" value="Unassembled WGS sequence"/>
</dbReference>
<keyword evidence="3" id="KW-0645">Protease</keyword>
<evidence type="ECO:0000313" key="14">
    <source>
        <dbReference type="Proteomes" id="UP001595886"/>
    </source>
</evidence>
<dbReference type="InterPro" id="IPR001915">
    <property type="entry name" value="Peptidase_M48"/>
</dbReference>
<keyword evidence="8 11" id="KW-1133">Transmembrane helix</keyword>
<keyword evidence="7" id="KW-0862">Zinc</keyword>
<reference evidence="14" key="1">
    <citation type="journal article" date="2019" name="Int. J. Syst. Evol. Microbiol.">
        <title>The Global Catalogue of Microorganisms (GCM) 10K type strain sequencing project: providing services to taxonomists for standard genome sequencing and annotation.</title>
        <authorList>
            <consortium name="The Broad Institute Genomics Platform"/>
            <consortium name="The Broad Institute Genome Sequencing Center for Infectious Disease"/>
            <person name="Wu L."/>
            <person name="Ma J."/>
        </authorList>
    </citation>
    <scope>NUCLEOTIDE SEQUENCE [LARGE SCALE GENOMIC DNA]</scope>
    <source>
        <strain evidence="14">CCUG 30340</strain>
    </source>
</reference>
<dbReference type="EMBL" id="JBHSHD010000013">
    <property type="protein sequence ID" value="MFC4822068.1"/>
    <property type="molecule type" value="Genomic_DNA"/>
</dbReference>
<comment type="caution">
    <text evidence="13">The sequence shown here is derived from an EMBL/GenBank/DDBJ whole genome shotgun (WGS) entry which is preliminary data.</text>
</comment>
<evidence type="ECO:0000256" key="6">
    <source>
        <dbReference type="ARBA" id="ARBA00022801"/>
    </source>
</evidence>
<dbReference type="Pfam" id="PF01435">
    <property type="entry name" value="Peptidase_M48"/>
    <property type="match status" value="1"/>
</dbReference>
<gene>
    <name evidence="13" type="ORF">ACFO6Q_17215</name>
</gene>
<accession>A0ABV9QXG4</accession>
<keyword evidence="5" id="KW-0479">Metal-binding</keyword>
<dbReference type="PANTHER" id="PTHR43221">
    <property type="entry name" value="PROTEASE HTPX"/>
    <property type="match status" value="1"/>
</dbReference>
<evidence type="ECO:0000256" key="8">
    <source>
        <dbReference type="ARBA" id="ARBA00022989"/>
    </source>
</evidence>
<evidence type="ECO:0000259" key="12">
    <source>
        <dbReference type="Pfam" id="PF01435"/>
    </source>
</evidence>
<feature type="transmembrane region" description="Helical" evidence="11">
    <location>
        <begin position="48"/>
        <end position="69"/>
    </location>
</feature>
<evidence type="ECO:0000313" key="13">
    <source>
        <dbReference type="EMBL" id="MFC4822068.1"/>
    </source>
</evidence>
<dbReference type="RefSeq" id="WP_380022349.1">
    <property type="nucleotide sequence ID" value="NZ_JBHSHD010000013.1"/>
</dbReference>
<keyword evidence="4 11" id="KW-0812">Transmembrane</keyword>
<evidence type="ECO:0000256" key="7">
    <source>
        <dbReference type="ARBA" id="ARBA00022833"/>
    </source>
</evidence>
<dbReference type="InterPro" id="IPR029024">
    <property type="entry name" value="TerB-like"/>
</dbReference>
<evidence type="ECO:0000256" key="10">
    <source>
        <dbReference type="ARBA" id="ARBA00023136"/>
    </source>
</evidence>
<feature type="transmembrane region" description="Helical" evidence="11">
    <location>
        <begin position="18"/>
        <end position="42"/>
    </location>
</feature>
<name>A0ABV9QXG4_9GAMM</name>
<evidence type="ECO:0000256" key="2">
    <source>
        <dbReference type="ARBA" id="ARBA00022475"/>
    </source>
</evidence>
<evidence type="ECO:0000256" key="9">
    <source>
        <dbReference type="ARBA" id="ARBA00023049"/>
    </source>
</evidence>
<keyword evidence="9" id="KW-0482">Metalloprotease</keyword>
<dbReference type="CDD" id="cd07340">
    <property type="entry name" value="M48B_Htpx_like"/>
    <property type="match status" value="1"/>
</dbReference>